<evidence type="ECO:0000313" key="3">
    <source>
        <dbReference type="Proteomes" id="UP000182569"/>
    </source>
</evidence>
<dbReference type="RefSeq" id="WP_071612916.1">
    <property type="nucleotide sequence ID" value="NZ_CP015756.1"/>
</dbReference>
<organism evidence="2 3">
    <name type="scientific">Clostridium estertheticum subsp. estertheticum</name>
    <dbReference type="NCBI Taxonomy" id="1552"/>
    <lineage>
        <taxon>Bacteria</taxon>
        <taxon>Bacillati</taxon>
        <taxon>Bacillota</taxon>
        <taxon>Clostridia</taxon>
        <taxon>Eubacteriales</taxon>
        <taxon>Clostridiaceae</taxon>
        <taxon>Clostridium</taxon>
    </lineage>
</organism>
<proteinExistence type="predicted"/>
<dbReference type="PANTHER" id="PTHR14911">
    <property type="entry name" value="THUMP DOMAIN-CONTAINING"/>
    <property type="match status" value="1"/>
</dbReference>
<dbReference type="OrthoDB" id="9791556at2"/>
<dbReference type="KEGG" id="ceu:A7L45_11365"/>
<keyword evidence="3" id="KW-1185">Reference proteome</keyword>
<dbReference type="SUPFAM" id="SSF53335">
    <property type="entry name" value="S-adenosyl-L-methionine-dependent methyltransferases"/>
    <property type="match status" value="1"/>
</dbReference>
<dbReference type="AlphaFoldDB" id="A0A1J0GGY3"/>
<keyword evidence="2" id="KW-0489">Methyltransferase</keyword>
<evidence type="ECO:0000313" key="2">
    <source>
        <dbReference type="EMBL" id="APC40626.1"/>
    </source>
</evidence>
<protein>
    <submittedName>
        <fullName evidence="2">RNA methyltransferase</fullName>
    </submittedName>
</protein>
<dbReference type="PANTHER" id="PTHR14911:SF13">
    <property type="entry name" value="TRNA (GUANINE(6)-N2)-METHYLTRANSFERASE THUMP3"/>
    <property type="match status" value="1"/>
</dbReference>
<sequence>MFHLLQNEKKYLYITNYSSDEESLCKMEIKCLFNKSLNDKYLFSSIHIDPSRSPFIKKCISVMYTGETMEIIIEQINNDELTSKKYKVAYINAPHEDVGFHESRRIEFEIGFSILGECEMKKPETIFGITKIANTWIFGKCESNTSEWLQRNKKPFSYSNALKVNVCRAIVNIAVGNNLNCSVVDPCCGIGTVLIEAISMHINIKGYEINPLIGKNAKTNLRYFGYEDVITIGDMNDIQDKYDVAIVDLPYGIFTQITTAQQLAIMNSTRRIAAKMVIVTFDDMEEQIKSVGFHIDDKCSVSKGTFQRHIYICS</sequence>
<dbReference type="GO" id="GO:0030488">
    <property type="term" value="P:tRNA methylation"/>
    <property type="evidence" value="ECO:0007669"/>
    <property type="project" value="TreeGrafter"/>
</dbReference>
<dbReference type="Gene3D" id="3.40.50.150">
    <property type="entry name" value="Vaccinia Virus protein VP39"/>
    <property type="match status" value="1"/>
</dbReference>
<dbReference type="EMBL" id="CP015756">
    <property type="protein sequence ID" value="APC40626.1"/>
    <property type="molecule type" value="Genomic_DNA"/>
</dbReference>
<dbReference type="InterPro" id="IPR029063">
    <property type="entry name" value="SAM-dependent_MTases_sf"/>
</dbReference>
<name>A0A1J0GGY3_9CLOT</name>
<dbReference type="Proteomes" id="UP000182569">
    <property type="component" value="Chromosome"/>
</dbReference>
<dbReference type="GO" id="GO:0016423">
    <property type="term" value="F:tRNA (guanine) methyltransferase activity"/>
    <property type="evidence" value="ECO:0007669"/>
    <property type="project" value="TreeGrafter"/>
</dbReference>
<dbReference type="Pfam" id="PF01170">
    <property type="entry name" value="UPF0020"/>
    <property type="match status" value="1"/>
</dbReference>
<dbReference type="InterPro" id="IPR000241">
    <property type="entry name" value="RlmKL-like_Mtase"/>
</dbReference>
<dbReference type="CDD" id="cd02440">
    <property type="entry name" value="AdoMet_MTases"/>
    <property type="match status" value="1"/>
</dbReference>
<gene>
    <name evidence="2" type="ORF">A7L45_11365</name>
</gene>
<feature type="domain" description="Ribosomal RNA large subunit methyltransferase K/L-like methyltransferase" evidence="1">
    <location>
        <begin position="151"/>
        <end position="259"/>
    </location>
</feature>
<dbReference type="STRING" id="1552.A7L45_11365"/>
<evidence type="ECO:0000259" key="1">
    <source>
        <dbReference type="Pfam" id="PF01170"/>
    </source>
</evidence>
<reference evidence="3" key="1">
    <citation type="journal article" date="2016" name="Front. Microbiol.">
        <title>Complete Genome Sequence of Clostridium estertheticum DSM 8809, a Microbe Identified in Spoiled Vacuum Packed Beef.</title>
        <authorList>
            <person name="Yu Z."/>
            <person name="Gunn L."/>
            <person name="Brennan E."/>
            <person name="Reid R."/>
            <person name="Wall P.G."/>
            <person name="Gaora O.P."/>
            <person name="Hurley D."/>
            <person name="Bolton D."/>
            <person name="Fanning S."/>
        </authorList>
    </citation>
    <scope>NUCLEOTIDE SEQUENCE [LARGE SCALE GENOMIC DNA]</scope>
    <source>
        <strain evidence="3">DSM 8809</strain>
    </source>
</reference>
<accession>A0A1J0GGY3</accession>
<keyword evidence="2" id="KW-0808">Transferase</keyword>